<evidence type="ECO:0000256" key="5">
    <source>
        <dbReference type="ARBA" id="ARBA00038145"/>
    </source>
</evidence>
<dbReference type="GeneID" id="63701219"/>
<dbReference type="Gene3D" id="2.130.10.10">
    <property type="entry name" value="YVTN repeat-like/Quinoprotein amine dehydrogenase"/>
    <property type="match status" value="2"/>
</dbReference>
<dbReference type="Proteomes" id="UP000019804">
    <property type="component" value="Unassembled WGS sequence"/>
</dbReference>
<dbReference type="InterPro" id="IPR015943">
    <property type="entry name" value="WD40/YVTN_repeat-like_dom_sf"/>
</dbReference>
<organism evidence="7 8">
    <name type="scientific">Aspergillus ruber (strain CBS 135680)</name>
    <dbReference type="NCBI Taxonomy" id="1388766"/>
    <lineage>
        <taxon>Eukaryota</taxon>
        <taxon>Fungi</taxon>
        <taxon>Dikarya</taxon>
        <taxon>Ascomycota</taxon>
        <taxon>Pezizomycotina</taxon>
        <taxon>Eurotiomycetes</taxon>
        <taxon>Eurotiomycetidae</taxon>
        <taxon>Eurotiales</taxon>
        <taxon>Aspergillaceae</taxon>
        <taxon>Aspergillus</taxon>
        <taxon>Aspergillus subgen. Aspergillus</taxon>
    </lineage>
</organism>
<dbReference type="GO" id="GO:0071013">
    <property type="term" value="C:catalytic step 2 spliceosome"/>
    <property type="evidence" value="ECO:0007669"/>
    <property type="project" value="TreeGrafter"/>
</dbReference>
<evidence type="ECO:0000313" key="8">
    <source>
        <dbReference type="Proteomes" id="UP000019804"/>
    </source>
</evidence>
<evidence type="ECO:0000313" key="7">
    <source>
        <dbReference type="EMBL" id="EYE98539.1"/>
    </source>
</evidence>
<keyword evidence="3 6" id="KW-0853">WD repeat</keyword>
<dbReference type="Pfam" id="PF00400">
    <property type="entry name" value="WD40"/>
    <property type="match status" value="5"/>
</dbReference>
<accession>A0A017SPM6</accession>
<dbReference type="GO" id="GO:0000398">
    <property type="term" value="P:mRNA splicing, via spliceosome"/>
    <property type="evidence" value="ECO:0007669"/>
    <property type="project" value="TreeGrafter"/>
</dbReference>
<dbReference type="RefSeq" id="XP_040642227.1">
    <property type="nucleotide sequence ID" value="XM_040786095.1"/>
</dbReference>
<dbReference type="OrthoDB" id="71437at2759"/>
<dbReference type="AlphaFoldDB" id="A0A017SPM6"/>
<dbReference type="InterPro" id="IPR001680">
    <property type="entry name" value="WD40_rpt"/>
</dbReference>
<dbReference type="PANTHER" id="PTHR22842:SF3">
    <property type="entry name" value="WD REPEAT DOMAIN-CONTAINING PROTEIN 83"/>
    <property type="match status" value="1"/>
</dbReference>
<dbReference type="PRINTS" id="PR00320">
    <property type="entry name" value="GPROTEINBRPT"/>
</dbReference>
<evidence type="ECO:0000256" key="4">
    <source>
        <dbReference type="ARBA" id="ARBA00022737"/>
    </source>
</evidence>
<keyword evidence="8" id="KW-1185">Reference proteome</keyword>
<dbReference type="HOGENOM" id="CLU_000288_57_1_1"/>
<proteinExistence type="inferred from homology"/>
<feature type="repeat" description="WD" evidence="6">
    <location>
        <begin position="118"/>
        <end position="151"/>
    </location>
</feature>
<name>A0A017SPM6_ASPRC</name>
<dbReference type="PROSITE" id="PS50082">
    <property type="entry name" value="WD_REPEATS_2"/>
    <property type="match status" value="2"/>
</dbReference>
<evidence type="ECO:0000256" key="2">
    <source>
        <dbReference type="ARBA" id="ARBA00022490"/>
    </source>
</evidence>
<comment type="similarity">
    <text evidence="5">Belongs to the WD repeat MORG1 family.</text>
</comment>
<dbReference type="EMBL" id="KK088413">
    <property type="protein sequence ID" value="EYE98539.1"/>
    <property type="molecule type" value="Genomic_DNA"/>
</dbReference>
<dbReference type="PROSITE" id="PS50294">
    <property type="entry name" value="WD_REPEATS_REGION"/>
    <property type="match status" value="2"/>
</dbReference>
<comment type="subcellular location">
    <subcellularLocation>
        <location evidence="1">Cytoplasm</location>
    </subcellularLocation>
</comment>
<sequence length="365" mass="38910">MSAKQFSSQHLHTLKTHNGKLPAAPHPGPVNAITFSSSPGTYLLTGSSDRSIHLSRAVPSSTNTYPAESTAPIQRYEAHGYSVLDIAVTADNARFASVGGDRAVFLWDVEQGITTRRWSGHNARIETVQFAGEGDAVVVSGSADTTINLWDARASSPKPLQTLPEATDTVSTLHAHMPTYSISSGSYDGRVRIYDIRMGQTTVDVLGAPVTSVRCSGDGNAVLASTLDGRIRVLDRGDGKLLKAFPGEKEKEKEGKGPVYRNEELRIRSVFAANDGVVLSGSEAEKGEEDKRAWGGRFVQAGIQSQSQSKKQAQAYVFAWDVLSGEAIASVPAGEGVRAVSCVAWNEKRGQWAGGCSDGTVKVYG</sequence>
<feature type="repeat" description="WD" evidence="6">
    <location>
        <begin position="76"/>
        <end position="117"/>
    </location>
</feature>
<dbReference type="STRING" id="1388766.A0A017SPM6"/>
<dbReference type="SMART" id="SM00320">
    <property type="entry name" value="WD40"/>
    <property type="match status" value="6"/>
</dbReference>
<dbReference type="InterPro" id="IPR036322">
    <property type="entry name" value="WD40_repeat_dom_sf"/>
</dbReference>
<dbReference type="PANTHER" id="PTHR22842">
    <property type="entry name" value="WD40 REPEAT PROTEIN"/>
    <property type="match status" value="1"/>
</dbReference>
<dbReference type="GO" id="GO:0005737">
    <property type="term" value="C:cytoplasm"/>
    <property type="evidence" value="ECO:0007669"/>
    <property type="project" value="UniProtKB-SubCell"/>
</dbReference>
<dbReference type="SUPFAM" id="SSF50978">
    <property type="entry name" value="WD40 repeat-like"/>
    <property type="match status" value="1"/>
</dbReference>
<gene>
    <name evidence="7" type="ORF">EURHEDRAFT_512767</name>
</gene>
<reference evidence="8" key="1">
    <citation type="journal article" date="2014" name="Nat. Commun.">
        <title>Genomic adaptations of the halophilic Dead Sea filamentous fungus Eurotium rubrum.</title>
        <authorList>
            <person name="Kis-Papo T."/>
            <person name="Weig A.R."/>
            <person name="Riley R."/>
            <person name="Persoh D."/>
            <person name="Salamov A."/>
            <person name="Sun H."/>
            <person name="Lipzen A."/>
            <person name="Wasser S.P."/>
            <person name="Rambold G."/>
            <person name="Grigoriev I.V."/>
            <person name="Nevo E."/>
        </authorList>
    </citation>
    <scope>NUCLEOTIDE SEQUENCE [LARGE SCALE GENOMIC DNA]</scope>
    <source>
        <strain evidence="8">CBS 135680</strain>
    </source>
</reference>
<dbReference type="InterPro" id="IPR051980">
    <property type="entry name" value="WD_repeat_MORG1"/>
</dbReference>
<evidence type="ECO:0000256" key="3">
    <source>
        <dbReference type="ARBA" id="ARBA00022574"/>
    </source>
</evidence>
<evidence type="ECO:0000256" key="6">
    <source>
        <dbReference type="PROSITE-ProRule" id="PRU00221"/>
    </source>
</evidence>
<keyword evidence="2" id="KW-0963">Cytoplasm</keyword>
<keyword evidence="4" id="KW-0677">Repeat</keyword>
<protein>
    <submittedName>
        <fullName evidence="7">WD domain protein</fullName>
    </submittedName>
</protein>
<evidence type="ECO:0000256" key="1">
    <source>
        <dbReference type="ARBA" id="ARBA00004496"/>
    </source>
</evidence>
<dbReference type="InterPro" id="IPR020472">
    <property type="entry name" value="WD40_PAC1"/>
</dbReference>